<feature type="domain" description="HORMA" evidence="2">
    <location>
        <begin position="6"/>
        <end position="114"/>
    </location>
</feature>
<dbReference type="EnsemblMetazoa" id="Aqu2.1.30300_001">
    <property type="protein sequence ID" value="Aqu2.1.30300_001"/>
    <property type="gene ID" value="Aqu2.1.30300"/>
</dbReference>
<sequence>MEPFKEARADVITEFIEAAIHSILYVRGVYPAAIFKPRRKYGTTVHMCCHADINQYIIKSLKTVHSLLLEIIFKKCMVQKVGSTRRSSDLLIATIFILSIIHAILFHCDHARFQ</sequence>
<feature type="transmembrane region" description="Helical" evidence="1">
    <location>
        <begin position="90"/>
        <end position="108"/>
    </location>
</feature>
<dbReference type="AlphaFoldDB" id="A0A1X7UQN3"/>
<dbReference type="Pfam" id="PF02301">
    <property type="entry name" value="HORMA"/>
    <property type="match status" value="1"/>
</dbReference>
<dbReference type="PANTHER" id="PTHR11842:SF10">
    <property type="entry name" value="MITOTIC SPINDLE ASSEMBLY CHECKPOINT PROTEIN MAD2B"/>
    <property type="match status" value="1"/>
</dbReference>
<proteinExistence type="predicted"/>
<dbReference type="InterPro" id="IPR036570">
    <property type="entry name" value="HORMA_dom_sf"/>
</dbReference>
<dbReference type="PANTHER" id="PTHR11842">
    <property type="entry name" value="MITOTIC SPINDLE ASSEMBLY CHECKPOINT PROTEIN MAD2"/>
    <property type="match status" value="1"/>
</dbReference>
<accession>A0A1X7UQN3</accession>
<keyword evidence="1" id="KW-0472">Membrane</keyword>
<dbReference type="GO" id="GO:0016035">
    <property type="term" value="C:zeta DNA polymerase complex"/>
    <property type="evidence" value="ECO:0007669"/>
    <property type="project" value="TreeGrafter"/>
</dbReference>
<dbReference type="PROSITE" id="PS50815">
    <property type="entry name" value="HORMA"/>
    <property type="match status" value="1"/>
</dbReference>
<evidence type="ECO:0000256" key="1">
    <source>
        <dbReference type="SAM" id="Phobius"/>
    </source>
</evidence>
<organism evidence="3">
    <name type="scientific">Amphimedon queenslandica</name>
    <name type="common">Sponge</name>
    <dbReference type="NCBI Taxonomy" id="400682"/>
    <lineage>
        <taxon>Eukaryota</taxon>
        <taxon>Metazoa</taxon>
        <taxon>Porifera</taxon>
        <taxon>Demospongiae</taxon>
        <taxon>Heteroscleromorpha</taxon>
        <taxon>Haplosclerida</taxon>
        <taxon>Niphatidae</taxon>
        <taxon>Amphimedon</taxon>
    </lineage>
</organism>
<dbReference type="eggNOG" id="KOG3186">
    <property type="taxonomic scope" value="Eukaryota"/>
</dbReference>
<reference evidence="3" key="1">
    <citation type="submission" date="2017-05" db="UniProtKB">
        <authorList>
            <consortium name="EnsemblMetazoa"/>
        </authorList>
    </citation>
    <scope>IDENTIFICATION</scope>
</reference>
<protein>
    <recommendedName>
        <fullName evidence="2">HORMA domain-containing protein</fullName>
    </recommendedName>
</protein>
<keyword evidence="1" id="KW-1133">Transmembrane helix</keyword>
<dbReference type="STRING" id="400682.A0A1X7UQN3"/>
<dbReference type="Gene3D" id="3.30.900.10">
    <property type="entry name" value="HORMA domain"/>
    <property type="match status" value="1"/>
</dbReference>
<evidence type="ECO:0000313" key="3">
    <source>
        <dbReference type="EnsemblMetazoa" id="Aqu2.1.30300_001"/>
    </source>
</evidence>
<dbReference type="InParanoid" id="A0A1X7UQN3"/>
<dbReference type="SUPFAM" id="SSF56019">
    <property type="entry name" value="The spindle assembly checkpoint protein mad2"/>
    <property type="match status" value="1"/>
</dbReference>
<dbReference type="InterPro" id="IPR045091">
    <property type="entry name" value="Mad2-like"/>
</dbReference>
<dbReference type="OrthoDB" id="21254at2759"/>
<keyword evidence="1" id="KW-0812">Transmembrane</keyword>
<dbReference type="InterPro" id="IPR003511">
    <property type="entry name" value="HORMA_dom"/>
</dbReference>
<name>A0A1X7UQN3_AMPQE</name>
<evidence type="ECO:0000259" key="2">
    <source>
        <dbReference type="PROSITE" id="PS50815"/>
    </source>
</evidence>